<dbReference type="AlphaFoldDB" id="A0A550C641"/>
<feature type="region of interest" description="Disordered" evidence="1">
    <location>
        <begin position="1"/>
        <end position="126"/>
    </location>
</feature>
<sequence>MRNGNYQPSFLPSQRLQPLHPPQSSPAMSASEGKNSNRVAGGLKATLHNPKIGDDVKQSAAERLDEMGVDADAKAPSKSSSATSGEEHHNQRMGGYKATLHNPNVGDEAKQNARDILEENNVEFDA</sequence>
<keyword evidence="3" id="KW-1185">Reference proteome</keyword>
<dbReference type="Proteomes" id="UP000320762">
    <property type="component" value="Unassembled WGS sequence"/>
</dbReference>
<evidence type="ECO:0000313" key="2">
    <source>
        <dbReference type="EMBL" id="TRM60242.1"/>
    </source>
</evidence>
<evidence type="ECO:0000256" key="1">
    <source>
        <dbReference type="SAM" id="MobiDB-lite"/>
    </source>
</evidence>
<feature type="compositionally biased region" description="Basic and acidic residues" evidence="1">
    <location>
        <begin position="51"/>
        <end position="75"/>
    </location>
</feature>
<comment type="caution">
    <text evidence="2">The sequence shown here is derived from an EMBL/GenBank/DDBJ whole genome shotgun (WGS) entry which is preliminary data.</text>
</comment>
<dbReference type="PANTHER" id="PTHR36576">
    <property type="entry name" value="UPF0654 PROTEIN C11D3.01C-RELATED"/>
    <property type="match status" value="1"/>
</dbReference>
<dbReference type="InterPro" id="IPR018824">
    <property type="entry name" value="Conidiation-specific_6"/>
</dbReference>
<evidence type="ECO:0000313" key="3">
    <source>
        <dbReference type="Proteomes" id="UP000320762"/>
    </source>
</evidence>
<name>A0A550C641_9AGAR</name>
<proteinExistence type="predicted"/>
<organism evidence="2 3">
    <name type="scientific">Schizophyllum amplum</name>
    <dbReference type="NCBI Taxonomy" id="97359"/>
    <lineage>
        <taxon>Eukaryota</taxon>
        <taxon>Fungi</taxon>
        <taxon>Dikarya</taxon>
        <taxon>Basidiomycota</taxon>
        <taxon>Agaricomycotina</taxon>
        <taxon>Agaricomycetes</taxon>
        <taxon>Agaricomycetidae</taxon>
        <taxon>Agaricales</taxon>
        <taxon>Schizophyllaceae</taxon>
        <taxon>Schizophyllum</taxon>
    </lineage>
</organism>
<evidence type="ECO:0008006" key="4">
    <source>
        <dbReference type="Google" id="ProtNLM"/>
    </source>
</evidence>
<dbReference type="Pfam" id="PF10346">
    <property type="entry name" value="Con-6"/>
    <property type="match status" value="2"/>
</dbReference>
<dbReference type="GO" id="GO:0005737">
    <property type="term" value="C:cytoplasm"/>
    <property type="evidence" value="ECO:0007669"/>
    <property type="project" value="TreeGrafter"/>
</dbReference>
<accession>A0A550C641</accession>
<protein>
    <recommendedName>
        <fullName evidence="4">Conidiation protein 6-domain-containing protein</fullName>
    </recommendedName>
</protein>
<dbReference type="InterPro" id="IPR052670">
    <property type="entry name" value="UPF0654_domain"/>
</dbReference>
<feature type="compositionally biased region" description="Basic and acidic residues" evidence="1">
    <location>
        <begin position="107"/>
        <end position="117"/>
    </location>
</feature>
<dbReference type="PANTHER" id="PTHR36576:SF1">
    <property type="entry name" value="UPF0654 PROTEIN C11D3.01C-RELATED"/>
    <property type="match status" value="1"/>
</dbReference>
<dbReference type="OrthoDB" id="5419162at2759"/>
<feature type="compositionally biased region" description="Polar residues" evidence="1">
    <location>
        <begin position="1"/>
        <end position="16"/>
    </location>
</feature>
<gene>
    <name evidence="2" type="ORF">BD626DRAFT_505892</name>
</gene>
<dbReference type="EMBL" id="VDMD01000023">
    <property type="protein sequence ID" value="TRM60242.1"/>
    <property type="molecule type" value="Genomic_DNA"/>
</dbReference>
<feature type="compositionally biased region" description="Polar residues" evidence="1">
    <location>
        <begin position="25"/>
        <end position="38"/>
    </location>
</feature>
<reference evidence="2 3" key="1">
    <citation type="journal article" date="2019" name="New Phytol.">
        <title>Comparative genomics reveals unique wood-decay strategies and fruiting body development in the Schizophyllaceae.</title>
        <authorList>
            <person name="Almasi E."/>
            <person name="Sahu N."/>
            <person name="Krizsan K."/>
            <person name="Balint B."/>
            <person name="Kovacs G.M."/>
            <person name="Kiss B."/>
            <person name="Cseklye J."/>
            <person name="Drula E."/>
            <person name="Henrissat B."/>
            <person name="Nagy I."/>
            <person name="Chovatia M."/>
            <person name="Adam C."/>
            <person name="LaButti K."/>
            <person name="Lipzen A."/>
            <person name="Riley R."/>
            <person name="Grigoriev I.V."/>
            <person name="Nagy L.G."/>
        </authorList>
    </citation>
    <scope>NUCLEOTIDE SEQUENCE [LARGE SCALE GENOMIC DNA]</scope>
    <source>
        <strain evidence="2 3">NL-1724</strain>
    </source>
</reference>